<evidence type="ECO:0000256" key="1">
    <source>
        <dbReference type="SAM" id="MobiDB-lite"/>
    </source>
</evidence>
<gene>
    <name evidence="2" type="ORF">C7M84_020413</name>
</gene>
<evidence type="ECO:0000313" key="2">
    <source>
        <dbReference type="EMBL" id="ROT86026.1"/>
    </source>
</evidence>
<protein>
    <submittedName>
        <fullName evidence="2">Uncharacterized protein</fullName>
    </submittedName>
</protein>
<dbReference type="EMBL" id="QCYY01000040">
    <property type="protein sequence ID" value="ROT86026.1"/>
    <property type="molecule type" value="Genomic_DNA"/>
</dbReference>
<feature type="non-terminal residue" evidence="2">
    <location>
        <position position="1"/>
    </location>
</feature>
<reference evidence="2 3" key="2">
    <citation type="submission" date="2019-01" db="EMBL/GenBank/DDBJ databases">
        <title>The decoding of complex shrimp genome reveals the adaptation for benthos swimmer, frequently molting mechanism and breeding impact on genome.</title>
        <authorList>
            <person name="Sun Y."/>
            <person name="Gao Y."/>
            <person name="Yu Y."/>
        </authorList>
    </citation>
    <scope>NUCLEOTIDE SEQUENCE [LARGE SCALE GENOMIC DNA]</scope>
    <source>
        <tissue evidence="2">Muscle</tissue>
    </source>
</reference>
<feature type="region of interest" description="Disordered" evidence="1">
    <location>
        <begin position="112"/>
        <end position="142"/>
    </location>
</feature>
<name>A0A423UBE4_PENVA</name>
<organism evidence="2 3">
    <name type="scientific">Penaeus vannamei</name>
    <name type="common">Whiteleg shrimp</name>
    <name type="synonym">Litopenaeus vannamei</name>
    <dbReference type="NCBI Taxonomy" id="6689"/>
    <lineage>
        <taxon>Eukaryota</taxon>
        <taxon>Metazoa</taxon>
        <taxon>Ecdysozoa</taxon>
        <taxon>Arthropoda</taxon>
        <taxon>Crustacea</taxon>
        <taxon>Multicrustacea</taxon>
        <taxon>Malacostraca</taxon>
        <taxon>Eumalacostraca</taxon>
        <taxon>Eucarida</taxon>
        <taxon>Decapoda</taxon>
        <taxon>Dendrobranchiata</taxon>
        <taxon>Penaeoidea</taxon>
        <taxon>Penaeidae</taxon>
        <taxon>Penaeus</taxon>
    </lineage>
</organism>
<reference evidence="2 3" key="1">
    <citation type="submission" date="2018-04" db="EMBL/GenBank/DDBJ databases">
        <authorList>
            <person name="Zhang X."/>
            <person name="Yuan J."/>
            <person name="Li F."/>
            <person name="Xiang J."/>
        </authorList>
    </citation>
    <scope>NUCLEOTIDE SEQUENCE [LARGE SCALE GENOMIC DNA]</scope>
    <source>
        <tissue evidence="2">Muscle</tissue>
    </source>
</reference>
<comment type="caution">
    <text evidence="2">The sequence shown here is derived from an EMBL/GenBank/DDBJ whole genome shotgun (WGS) entry which is preliminary data.</text>
</comment>
<dbReference type="AlphaFoldDB" id="A0A423UBE4"/>
<evidence type="ECO:0000313" key="3">
    <source>
        <dbReference type="Proteomes" id="UP000283509"/>
    </source>
</evidence>
<feature type="compositionally biased region" description="Low complexity" evidence="1">
    <location>
        <begin position="113"/>
        <end position="133"/>
    </location>
</feature>
<feature type="region of interest" description="Disordered" evidence="1">
    <location>
        <begin position="1"/>
        <end position="22"/>
    </location>
</feature>
<proteinExistence type="predicted"/>
<dbReference type="Proteomes" id="UP000283509">
    <property type="component" value="Unassembled WGS sequence"/>
</dbReference>
<accession>A0A423UBE4</accession>
<keyword evidence="3" id="KW-1185">Reference proteome</keyword>
<sequence length="640" mass="71012">AFVRGPPPSLTRLGSRNGSPFHARRPACARGVYTSAQRFYLAVTRHSCIRLYCVASVLVASARLSRPSLSLQNGKTLTLNVHGGRVFKTSDRHRGRPSAHVYASSNKLTAACSSNSSGSSNGGSRSPYRGSSPTPGHHDLQMTPLTVPLLPHVAPRPILTQRTPPPLRHSFSLWRINYPLWRDASSSRSSLSLLGESLTQLLAMETLPSGESIPHSRWTLPPPSSPFLPLLWRFSEMATAPSLTIFPLVSPGESFSLAVCTSSSSFLFGEAFLTSLFASDRFPSLSVRTPPHTTHQHLPQPATYQPHTTHLIATPAPLPKPPHTPSILLTPHTTQFIPLARHLPHWLYHRLHHLLTATTQFYNHHLSPISHTASYHRAPHNISSRASIQPLTRLYHPPSPHRLIPPTISSTARLIPTQFIPPTIFPHEAASYRTSYNTHTTHTSPPPLTITTHHPPHIPPHNQPNLIPPHTPHLHCLNTQPTIFPTRPHTTWPHPSSPLYQPQIQTHHLIHPTSDLSSTASYQHHLAQRHHLSNRLIPTLNRAPRRCPPTPTSKIPIIRSFSHPLLARRSFSGLTLQDAARPRPPSTPRVPMAHTHAAGRPTIPAALSAQQITIFDEFRRRTTAEFVLARFRGRRSILTG</sequence>